<comment type="caution">
    <text evidence="2">The sequence shown here is derived from an EMBL/GenBank/DDBJ whole genome shotgun (WGS) entry which is preliminary data.</text>
</comment>
<organism evidence="2">
    <name type="scientific">candidate division WOR-3 bacterium</name>
    <dbReference type="NCBI Taxonomy" id="2052148"/>
    <lineage>
        <taxon>Bacteria</taxon>
        <taxon>Bacteria division WOR-3</taxon>
    </lineage>
</organism>
<name>A0A7C4UG66_UNCW3</name>
<feature type="transmembrane region" description="Helical" evidence="1">
    <location>
        <begin position="117"/>
        <end position="139"/>
    </location>
</feature>
<protein>
    <submittedName>
        <fullName evidence="2">Uncharacterized protein</fullName>
    </submittedName>
</protein>
<feature type="transmembrane region" description="Helical" evidence="1">
    <location>
        <begin position="49"/>
        <end position="71"/>
    </location>
</feature>
<keyword evidence="1" id="KW-0472">Membrane</keyword>
<dbReference type="EMBL" id="DTHG01000059">
    <property type="protein sequence ID" value="HGW91830.1"/>
    <property type="molecule type" value="Genomic_DNA"/>
</dbReference>
<feature type="transmembrane region" description="Helical" evidence="1">
    <location>
        <begin position="83"/>
        <end position="105"/>
    </location>
</feature>
<proteinExistence type="predicted"/>
<evidence type="ECO:0000313" key="2">
    <source>
        <dbReference type="EMBL" id="HGW91830.1"/>
    </source>
</evidence>
<gene>
    <name evidence="2" type="ORF">ENV67_04740</name>
</gene>
<accession>A0A7C4UG66</accession>
<keyword evidence="1" id="KW-0812">Transmembrane</keyword>
<keyword evidence="1" id="KW-1133">Transmembrane helix</keyword>
<sequence>MFLLFLSYIGFMEKENSTMFLRNDYLYRNYIEKEITDVKIPESVLMKEFFGGLIGEALFSVSALFLASKLANSGNDLAEIGMLRFIIFGVSLGIPSVLIGSSLGVSVTGKLLNHKGSITFSLLGSTGVFLGECFLYYILSNAFDLYLPEKISIPILIISMPIGAVWGYQINSTYKQ</sequence>
<evidence type="ECO:0000256" key="1">
    <source>
        <dbReference type="SAM" id="Phobius"/>
    </source>
</evidence>
<feature type="transmembrane region" description="Helical" evidence="1">
    <location>
        <begin position="151"/>
        <end position="168"/>
    </location>
</feature>
<dbReference type="AlphaFoldDB" id="A0A7C4UG66"/>
<reference evidence="2" key="1">
    <citation type="journal article" date="2020" name="mSystems">
        <title>Genome- and Community-Level Interaction Insights into Carbon Utilization and Element Cycling Functions of Hydrothermarchaeota in Hydrothermal Sediment.</title>
        <authorList>
            <person name="Zhou Z."/>
            <person name="Liu Y."/>
            <person name="Xu W."/>
            <person name="Pan J."/>
            <person name="Luo Z.H."/>
            <person name="Li M."/>
        </authorList>
    </citation>
    <scope>NUCLEOTIDE SEQUENCE [LARGE SCALE GENOMIC DNA]</scope>
    <source>
        <strain evidence="2">SpSt-780</strain>
    </source>
</reference>